<keyword evidence="4" id="KW-1185">Reference proteome</keyword>
<feature type="region of interest" description="Disordered" evidence="1">
    <location>
        <begin position="20"/>
        <end position="63"/>
    </location>
</feature>
<proteinExistence type="predicted"/>
<dbReference type="Proteomes" id="UP000055024">
    <property type="component" value="Unassembled WGS sequence"/>
</dbReference>
<evidence type="ECO:0000256" key="1">
    <source>
        <dbReference type="SAM" id="MobiDB-lite"/>
    </source>
</evidence>
<gene>
    <name evidence="3" type="ORF">T11_16444</name>
</gene>
<organism evidence="3 4">
    <name type="scientific">Trichinella zimbabwensis</name>
    <dbReference type="NCBI Taxonomy" id="268475"/>
    <lineage>
        <taxon>Eukaryota</taxon>
        <taxon>Metazoa</taxon>
        <taxon>Ecdysozoa</taxon>
        <taxon>Nematoda</taxon>
        <taxon>Enoplea</taxon>
        <taxon>Dorylaimia</taxon>
        <taxon>Trichinellida</taxon>
        <taxon>Trichinellidae</taxon>
        <taxon>Trichinella</taxon>
    </lineage>
</organism>
<name>A0A0V1HLK9_9BILA</name>
<dbReference type="AlphaFoldDB" id="A0A0V1HLK9"/>
<dbReference type="Pfam" id="PF17919">
    <property type="entry name" value="RT_RNaseH_2"/>
    <property type="match status" value="1"/>
</dbReference>
<feature type="domain" description="Reverse transcriptase/retrotransposon-derived protein RNase H-like" evidence="2">
    <location>
        <begin position="2"/>
        <end position="47"/>
    </location>
</feature>
<reference evidence="3 4" key="1">
    <citation type="submission" date="2015-01" db="EMBL/GenBank/DDBJ databases">
        <title>Evolution of Trichinella species and genotypes.</title>
        <authorList>
            <person name="Korhonen P.K."/>
            <person name="Edoardo P."/>
            <person name="Giuseppe L.R."/>
            <person name="Gasser R.B."/>
        </authorList>
    </citation>
    <scope>NUCLEOTIDE SEQUENCE [LARGE SCALE GENOMIC DNA]</scope>
    <source>
        <strain evidence="3">ISS1029</strain>
    </source>
</reference>
<evidence type="ECO:0000313" key="3">
    <source>
        <dbReference type="EMBL" id="KRZ11398.1"/>
    </source>
</evidence>
<evidence type="ECO:0000313" key="4">
    <source>
        <dbReference type="Proteomes" id="UP000055024"/>
    </source>
</evidence>
<comment type="caution">
    <text evidence="3">The sequence shown here is derived from an EMBL/GenBank/DDBJ whole genome shotgun (WGS) entry which is preliminary data.</text>
</comment>
<feature type="compositionally biased region" description="Polar residues" evidence="1">
    <location>
        <begin position="40"/>
        <end position="53"/>
    </location>
</feature>
<accession>A0A0V1HLK9</accession>
<evidence type="ECO:0000259" key="2">
    <source>
        <dbReference type="Pfam" id="PF17919"/>
    </source>
</evidence>
<dbReference type="InterPro" id="IPR041577">
    <property type="entry name" value="RT_RNaseH_2"/>
</dbReference>
<feature type="region of interest" description="Disordered" evidence="1">
    <location>
        <begin position="78"/>
        <end position="99"/>
    </location>
</feature>
<sequence length="188" mass="21502">MLALDASPFGISAVLSHELPNESEAPVAFGSRTPRKSERNCSQLDNETPSSGESGEKGVLQQGWNVDQLPDKFRLFSRDSAQSTQGSSRSVIRNSQRNRKLSSLRIESEHSSVAHNSDQEMTRITIAKHKFNGEFDKDIERKIFAMHWQSMDIRKSSEVTMERLSYQISFKSFREETEFDIFVQHFII</sequence>
<protein>
    <recommendedName>
        <fullName evidence="2">Reverse transcriptase/retrotransposon-derived protein RNase H-like domain-containing protein</fullName>
    </recommendedName>
</protein>
<feature type="compositionally biased region" description="Polar residues" evidence="1">
    <location>
        <begin position="79"/>
        <end position="95"/>
    </location>
</feature>
<dbReference type="STRING" id="268475.A0A0V1HLK9"/>
<dbReference type="OrthoDB" id="427924at2759"/>
<dbReference type="EMBL" id="JYDP01000050">
    <property type="protein sequence ID" value="KRZ11398.1"/>
    <property type="molecule type" value="Genomic_DNA"/>
</dbReference>